<dbReference type="Proteomes" id="UP000242757">
    <property type="component" value="Unassembled WGS sequence"/>
</dbReference>
<dbReference type="AlphaFoldDB" id="A0A233RJ00"/>
<evidence type="ECO:0000259" key="5">
    <source>
        <dbReference type="Pfam" id="PF07992"/>
    </source>
</evidence>
<gene>
    <name evidence="7" type="ORF">B6S08_07660</name>
</gene>
<evidence type="ECO:0000256" key="1">
    <source>
        <dbReference type="ARBA" id="ARBA00001974"/>
    </source>
</evidence>
<dbReference type="Gene3D" id="3.30.390.30">
    <property type="match status" value="1"/>
</dbReference>
<dbReference type="RefSeq" id="WP_094200127.1">
    <property type="nucleotide sequence ID" value="NZ_NBIM01000001.1"/>
</dbReference>
<feature type="domain" description="Reductase C-terminal" evidence="6">
    <location>
        <begin position="320"/>
        <end position="404"/>
    </location>
</feature>
<keyword evidence="4" id="KW-0560">Oxidoreductase</keyword>
<protein>
    <submittedName>
        <fullName evidence="7">FAD-dependent oxidoreductase</fullName>
    </submittedName>
</protein>
<sequence length="406" mass="43800">MNPSISRIVIIGAGQAGAWAAHTLRQQGYGGSLAVVSDEERVFYERPPLSKQVLAGDMAPAALQLFSDEAIDAMNIDWHKPARATAIDRRAHVVTLDNGTKLPYDKLLLATGSRARVPVQEWLNLPRVFTLRTPEDAARLGERLAPGKRLAVLGGGWIGLEVAATARAKGVAVSLFELGERLCARSVRPEVSDFLRDLHLGQGVEVNLDCGLLELVAGDDGTLRLFRDEQLLLEADAVVVGAGAEIATELGRDAGLEVAQGLVVDEQGQTSDPDIYAAGDVAIHPGLGFCIQSWANAQNQAISAAKAMLGEDSPYREEPWIWSDQYDCNIQILGIPADGGSRLVRRQSGERQHAFIYLDQDDRLQSMIAVNDARLVKLGKRWLKAGTVLPAAQLADPAVNLMSLKP</sequence>
<evidence type="ECO:0000313" key="7">
    <source>
        <dbReference type="EMBL" id="OXY83353.1"/>
    </source>
</evidence>
<comment type="caution">
    <text evidence="7">The sequence shown here is derived from an EMBL/GenBank/DDBJ whole genome shotgun (WGS) entry which is preliminary data.</text>
</comment>
<keyword evidence="8" id="KW-1185">Reference proteome</keyword>
<dbReference type="EMBL" id="NBIM01000001">
    <property type="protein sequence ID" value="OXY83353.1"/>
    <property type="molecule type" value="Genomic_DNA"/>
</dbReference>
<dbReference type="PRINTS" id="PR00411">
    <property type="entry name" value="PNDRDTASEI"/>
</dbReference>
<accession>A0A233RJ00</accession>
<evidence type="ECO:0000259" key="6">
    <source>
        <dbReference type="Pfam" id="PF14759"/>
    </source>
</evidence>
<dbReference type="PANTHER" id="PTHR43557">
    <property type="entry name" value="APOPTOSIS-INDUCING FACTOR 1"/>
    <property type="match status" value="1"/>
</dbReference>
<reference evidence="7 8" key="1">
    <citation type="submission" date="2017-08" db="EMBL/GenBank/DDBJ databases">
        <title>A Genome Sequence of Oceanimonas doudoroffii ATCC 27123T.</title>
        <authorList>
            <person name="Brennan M.A."/>
            <person name="Maclea K.S."/>
            <person name="Mcclelland W.D."/>
            <person name="Trachtenberg A.M."/>
        </authorList>
    </citation>
    <scope>NUCLEOTIDE SEQUENCE [LARGE SCALE GENOMIC DNA]</scope>
    <source>
        <strain evidence="7 8">ATCC 27123</strain>
    </source>
</reference>
<dbReference type="InterPro" id="IPR023753">
    <property type="entry name" value="FAD/NAD-binding_dom"/>
</dbReference>
<dbReference type="OrthoDB" id="9800167at2"/>
<evidence type="ECO:0000256" key="4">
    <source>
        <dbReference type="ARBA" id="ARBA00023002"/>
    </source>
</evidence>
<dbReference type="SUPFAM" id="SSF51905">
    <property type="entry name" value="FAD/NAD(P)-binding domain"/>
    <property type="match status" value="2"/>
</dbReference>
<evidence type="ECO:0000256" key="2">
    <source>
        <dbReference type="ARBA" id="ARBA00022630"/>
    </source>
</evidence>
<dbReference type="SUPFAM" id="SSF55424">
    <property type="entry name" value="FAD/NAD-linked reductases, dimerisation (C-terminal) domain"/>
    <property type="match status" value="1"/>
</dbReference>
<dbReference type="InterPro" id="IPR036188">
    <property type="entry name" value="FAD/NAD-bd_sf"/>
</dbReference>
<keyword evidence="2" id="KW-0285">Flavoprotein</keyword>
<name>A0A233RJ00_9GAMM</name>
<feature type="domain" description="FAD/NAD(P)-binding" evidence="5">
    <location>
        <begin position="7"/>
        <end position="301"/>
    </location>
</feature>
<dbReference type="Gene3D" id="3.50.50.60">
    <property type="entry name" value="FAD/NAD(P)-binding domain"/>
    <property type="match status" value="2"/>
</dbReference>
<dbReference type="PRINTS" id="PR00368">
    <property type="entry name" value="FADPNR"/>
</dbReference>
<comment type="cofactor">
    <cofactor evidence="1">
        <name>FAD</name>
        <dbReference type="ChEBI" id="CHEBI:57692"/>
    </cofactor>
</comment>
<dbReference type="GO" id="GO:0005737">
    <property type="term" value="C:cytoplasm"/>
    <property type="evidence" value="ECO:0007669"/>
    <property type="project" value="TreeGrafter"/>
</dbReference>
<evidence type="ECO:0000313" key="8">
    <source>
        <dbReference type="Proteomes" id="UP000242757"/>
    </source>
</evidence>
<keyword evidence="3" id="KW-0274">FAD</keyword>
<dbReference type="GO" id="GO:0016651">
    <property type="term" value="F:oxidoreductase activity, acting on NAD(P)H"/>
    <property type="evidence" value="ECO:0007669"/>
    <property type="project" value="TreeGrafter"/>
</dbReference>
<dbReference type="PANTHER" id="PTHR43557:SF2">
    <property type="entry name" value="RIESKE DOMAIN-CONTAINING PROTEIN-RELATED"/>
    <property type="match status" value="1"/>
</dbReference>
<dbReference type="Pfam" id="PF14759">
    <property type="entry name" value="Reductase_C"/>
    <property type="match status" value="1"/>
</dbReference>
<proteinExistence type="predicted"/>
<organism evidence="7 8">
    <name type="scientific">Oceanimonas doudoroffii</name>
    <dbReference type="NCBI Taxonomy" id="84158"/>
    <lineage>
        <taxon>Bacteria</taxon>
        <taxon>Pseudomonadati</taxon>
        <taxon>Pseudomonadota</taxon>
        <taxon>Gammaproteobacteria</taxon>
        <taxon>Aeromonadales</taxon>
        <taxon>Aeromonadaceae</taxon>
        <taxon>Oceanimonas</taxon>
    </lineage>
</organism>
<dbReference type="InterPro" id="IPR050446">
    <property type="entry name" value="FAD-oxidoreductase/Apoptosis"/>
</dbReference>
<evidence type="ECO:0000256" key="3">
    <source>
        <dbReference type="ARBA" id="ARBA00022827"/>
    </source>
</evidence>
<dbReference type="InterPro" id="IPR028202">
    <property type="entry name" value="Reductase_C"/>
</dbReference>
<dbReference type="Pfam" id="PF07992">
    <property type="entry name" value="Pyr_redox_2"/>
    <property type="match status" value="1"/>
</dbReference>
<dbReference type="InterPro" id="IPR016156">
    <property type="entry name" value="FAD/NAD-linked_Rdtase_dimer_sf"/>
</dbReference>